<dbReference type="Proteomes" id="UP000325313">
    <property type="component" value="Unassembled WGS sequence"/>
</dbReference>
<evidence type="ECO:0000313" key="3">
    <source>
        <dbReference type="EMBL" id="KAA1094354.1"/>
    </source>
</evidence>
<accession>A0A5B0M4D4</accession>
<keyword evidence="4" id="KW-1185">Reference proteome</keyword>
<feature type="region of interest" description="Disordered" evidence="1">
    <location>
        <begin position="318"/>
        <end position="352"/>
    </location>
</feature>
<organism evidence="2 5">
    <name type="scientific">Puccinia graminis f. sp. tritici</name>
    <dbReference type="NCBI Taxonomy" id="56615"/>
    <lineage>
        <taxon>Eukaryota</taxon>
        <taxon>Fungi</taxon>
        <taxon>Dikarya</taxon>
        <taxon>Basidiomycota</taxon>
        <taxon>Pucciniomycotina</taxon>
        <taxon>Pucciniomycetes</taxon>
        <taxon>Pucciniales</taxon>
        <taxon>Pucciniaceae</taxon>
        <taxon>Puccinia</taxon>
    </lineage>
</organism>
<name>A0A5B0M4D4_PUCGR</name>
<feature type="compositionally biased region" description="Basic and acidic residues" evidence="1">
    <location>
        <begin position="318"/>
        <end position="331"/>
    </location>
</feature>
<protein>
    <submittedName>
        <fullName evidence="2">Uncharacterized protein</fullName>
    </submittedName>
</protein>
<evidence type="ECO:0000313" key="2">
    <source>
        <dbReference type="EMBL" id="KAA1071206.1"/>
    </source>
</evidence>
<evidence type="ECO:0000313" key="4">
    <source>
        <dbReference type="Proteomes" id="UP000324748"/>
    </source>
</evidence>
<dbReference type="AlphaFoldDB" id="A0A5B0M4D4"/>
<dbReference type="EMBL" id="VDEP01000479">
    <property type="protein sequence ID" value="KAA1071206.1"/>
    <property type="molecule type" value="Genomic_DNA"/>
</dbReference>
<evidence type="ECO:0000256" key="1">
    <source>
        <dbReference type="SAM" id="MobiDB-lite"/>
    </source>
</evidence>
<gene>
    <name evidence="3" type="ORF">PGT21_018810</name>
    <name evidence="2" type="ORF">PGTUg99_016804</name>
</gene>
<reference evidence="4 5" key="1">
    <citation type="submission" date="2019-05" db="EMBL/GenBank/DDBJ databases">
        <title>Emergence of the Ug99 lineage of the wheat stem rust pathogen through somatic hybridization.</title>
        <authorList>
            <person name="Li F."/>
            <person name="Upadhyaya N.M."/>
            <person name="Sperschneider J."/>
            <person name="Matny O."/>
            <person name="Nguyen-Phuc H."/>
            <person name="Mago R."/>
            <person name="Raley C."/>
            <person name="Miller M.E."/>
            <person name="Silverstein K.A.T."/>
            <person name="Henningsen E."/>
            <person name="Hirsch C.D."/>
            <person name="Visser B."/>
            <person name="Pretorius Z.A."/>
            <person name="Steffenson B.J."/>
            <person name="Schwessinger B."/>
            <person name="Dodds P.N."/>
            <person name="Figueroa M."/>
        </authorList>
    </citation>
    <scope>NUCLEOTIDE SEQUENCE [LARGE SCALE GENOMIC DNA]</scope>
    <source>
        <strain evidence="3">21-0</strain>
        <strain evidence="2 5">Ug99</strain>
    </source>
</reference>
<dbReference type="Proteomes" id="UP000324748">
    <property type="component" value="Unassembled WGS sequence"/>
</dbReference>
<proteinExistence type="predicted"/>
<dbReference type="EMBL" id="VSWC01000079">
    <property type="protein sequence ID" value="KAA1094354.1"/>
    <property type="molecule type" value="Genomic_DNA"/>
</dbReference>
<dbReference type="OrthoDB" id="2947226at2759"/>
<evidence type="ECO:0000313" key="5">
    <source>
        <dbReference type="Proteomes" id="UP000325313"/>
    </source>
</evidence>
<sequence length="352" mass="40005">MSLPRVKILNLNNRHRTQFLLSPPENQPTPTRFVQITAQLIQIPLEGSPQSTIPSTNCLPPGTIGVPQHPPLHLNCDNRAAVLVLDNNASKGRMKSLERNFFFVNDAQTLGYNQSASLHNISYPFVKKLKVAQIDQISTPEDLKIAHPGYNIQQISELNLNEKHVLKKNYFILFNITHPQEVQHIGSINSIWKVQKPFHQSMYFIHTTLFQKANKNSYYRMREIWRTPHSTFVNSQNIEAGLNVQHNCNRGECKLLETRIATVEQQKSTRKTLELTHTNTDQYIVNLASLSSAPSHRKFSDIVVDSAGPLNWVDAMHDGSKKWGKNVEKKEKKAKNKASTSSQARMDPDLMG</sequence>
<comment type="caution">
    <text evidence="2">The sequence shown here is derived from an EMBL/GenBank/DDBJ whole genome shotgun (WGS) entry which is preliminary data.</text>
</comment>